<evidence type="ECO:0000313" key="1">
    <source>
        <dbReference type="EMBL" id="TNN80704.1"/>
    </source>
</evidence>
<reference evidence="1 2" key="1">
    <citation type="submission" date="2019-03" db="EMBL/GenBank/DDBJ databases">
        <title>First draft genome of Liparis tanakae, snailfish: a comprehensive survey of snailfish specific genes.</title>
        <authorList>
            <person name="Kim W."/>
            <person name="Song I."/>
            <person name="Jeong J.-H."/>
            <person name="Kim D."/>
            <person name="Kim S."/>
            <person name="Ryu S."/>
            <person name="Song J.Y."/>
            <person name="Lee S.K."/>
        </authorList>
    </citation>
    <scope>NUCLEOTIDE SEQUENCE [LARGE SCALE GENOMIC DNA]</scope>
    <source>
        <tissue evidence="1">Muscle</tissue>
    </source>
</reference>
<dbReference type="AlphaFoldDB" id="A0A4Z2IT63"/>
<evidence type="ECO:0000313" key="2">
    <source>
        <dbReference type="Proteomes" id="UP000314294"/>
    </source>
</evidence>
<comment type="caution">
    <text evidence="1">The sequence shown here is derived from an EMBL/GenBank/DDBJ whole genome shotgun (WGS) entry which is preliminary data.</text>
</comment>
<dbReference type="EMBL" id="SRLO01000052">
    <property type="protein sequence ID" value="TNN80704.1"/>
    <property type="molecule type" value="Genomic_DNA"/>
</dbReference>
<proteinExistence type="predicted"/>
<name>A0A4Z2IT63_9TELE</name>
<keyword evidence="2" id="KW-1185">Reference proteome</keyword>
<dbReference type="Proteomes" id="UP000314294">
    <property type="component" value="Unassembled WGS sequence"/>
</dbReference>
<sequence length="127" mass="13958">MPLAELDLWHALKGQEGLRLTGHLLLDTCDRLRARAASLDLYVIKLIEIDWQWCLVDYSLHAGDSEAVVVGVVKACVHHPVLAEAEYLPVNKRANLAIPDGADEAFALQVDGLKHPSGLIVCETDPR</sequence>
<accession>A0A4Z2IT63</accession>
<gene>
    <name evidence="1" type="ORF">EYF80_009055</name>
</gene>
<organism evidence="1 2">
    <name type="scientific">Liparis tanakae</name>
    <name type="common">Tanaka's snailfish</name>
    <dbReference type="NCBI Taxonomy" id="230148"/>
    <lineage>
        <taxon>Eukaryota</taxon>
        <taxon>Metazoa</taxon>
        <taxon>Chordata</taxon>
        <taxon>Craniata</taxon>
        <taxon>Vertebrata</taxon>
        <taxon>Euteleostomi</taxon>
        <taxon>Actinopterygii</taxon>
        <taxon>Neopterygii</taxon>
        <taxon>Teleostei</taxon>
        <taxon>Neoteleostei</taxon>
        <taxon>Acanthomorphata</taxon>
        <taxon>Eupercaria</taxon>
        <taxon>Perciformes</taxon>
        <taxon>Cottioidei</taxon>
        <taxon>Cottales</taxon>
        <taxon>Liparidae</taxon>
        <taxon>Liparis</taxon>
    </lineage>
</organism>
<protein>
    <submittedName>
        <fullName evidence="1">Uncharacterized protein</fullName>
    </submittedName>
</protein>